<feature type="transmembrane region" description="Helical" evidence="9">
    <location>
        <begin position="637"/>
        <end position="658"/>
    </location>
</feature>
<evidence type="ECO:0000313" key="11">
    <source>
        <dbReference type="EMBL" id="JAT60402.1"/>
    </source>
</evidence>
<dbReference type="GO" id="GO:0005524">
    <property type="term" value="F:ATP binding"/>
    <property type="evidence" value="ECO:0007669"/>
    <property type="project" value="UniProtKB-KW"/>
</dbReference>
<keyword evidence="8 9" id="KW-0472">Membrane</keyword>
<dbReference type="InterPro" id="IPR052215">
    <property type="entry name" value="Plant_ABCG"/>
</dbReference>
<gene>
    <name evidence="11" type="primary">ABCG11_0</name>
    <name evidence="11" type="ORF">g.44493</name>
</gene>
<keyword evidence="3" id="KW-0813">Transport</keyword>
<evidence type="ECO:0000256" key="3">
    <source>
        <dbReference type="ARBA" id="ARBA00022448"/>
    </source>
</evidence>
<dbReference type="SUPFAM" id="SSF52540">
    <property type="entry name" value="P-loop containing nucleoside triphosphate hydrolases"/>
    <property type="match status" value="1"/>
</dbReference>
<dbReference type="GO" id="GO:0140359">
    <property type="term" value="F:ABC-type transporter activity"/>
    <property type="evidence" value="ECO:0007669"/>
    <property type="project" value="InterPro"/>
</dbReference>
<reference evidence="11" key="1">
    <citation type="submission" date="2015-07" db="EMBL/GenBank/DDBJ databases">
        <title>Transcriptome Assembly of Anthurium amnicola.</title>
        <authorList>
            <person name="Suzuki J."/>
        </authorList>
    </citation>
    <scope>NUCLEOTIDE SEQUENCE</scope>
</reference>
<dbReference type="InterPro" id="IPR027417">
    <property type="entry name" value="P-loop_NTPase"/>
</dbReference>
<feature type="transmembrane region" description="Helical" evidence="9">
    <location>
        <begin position="411"/>
        <end position="433"/>
    </location>
</feature>
<comment type="subcellular location">
    <subcellularLocation>
        <location evidence="1">Membrane</location>
        <topology evidence="1">Multi-pass membrane protein</topology>
    </subcellularLocation>
</comment>
<sequence>MSTRWNLLGEQGSERTQTIGCLLHEAPSLRMEGEISSSLDIETPESPTRGGAQDNVRWSGLPAEGQEGAFLTWEDLWVTASDGGGRCRAILCGATGYAEPGRVLAIMGPSGCGKSTLLDALAGRLQANTSQSGIILVNGRKQALAFGTSAYVTQEDILMTTLTVREAVSYAAQLQLPNSMSNSEKRERVEKTIKEMGLQDAMETRIGGQSSRGLSGGQKRRVSICIEILTRPKLLFLDEPTSGLDSAASFHVMNRIVGLARLDGMTVISSIHQPSNEVFQLFDNICLLSSGKTVYFGPTYMTTEFFASNGLQCPSMRNPSDHFLRIINKDFDKETNDVSSDMPTTAVEAINLLVTSYKSSSCCMQVMNRVSEINKLEGSKLKKGSQASFLTQCIVLSKRSFVNMYRDIGYYWFRLAMYVAICLALGTMFYDIGHSYASIQARGSVLLFVSAFLTFMAIGGFPSFIEDMKIFKRERLNGHYGVTAFVIGNTLSSAPYLALISIVPVVMAYYLIGLQRSFQHFMFFVILLYTSMLLVESLMMVVASIVPNYLTGIIIAAGIQAMMIMCSGFFRLPNDIPKPIWKYPIYHIAFHKYCNQGYYKNEFIGLSFPNNQVNGPRVITGEEVVKDFWQMEGYSKWVDLAILFGMVVFYRIFFLVIVKTGEKVKPLVRAIRALEPTQAMQIMEPPPTPIVEPNV</sequence>
<dbReference type="InterPro" id="IPR003439">
    <property type="entry name" value="ABC_transporter-like_ATP-bd"/>
</dbReference>
<name>A0A1D1Z0M5_9ARAE</name>
<dbReference type="Gene3D" id="3.40.50.300">
    <property type="entry name" value="P-loop containing nucleotide triphosphate hydrolases"/>
    <property type="match status" value="1"/>
</dbReference>
<evidence type="ECO:0000256" key="6">
    <source>
        <dbReference type="ARBA" id="ARBA00022840"/>
    </source>
</evidence>
<keyword evidence="6" id="KW-0067">ATP-binding</keyword>
<dbReference type="GO" id="GO:0016887">
    <property type="term" value="F:ATP hydrolysis activity"/>
    <property type="evidence" value="ECO:0007669"/>
    <property type="project" value="InterPro"/>
</dbReference>
<dbReference type="GO" id="GO:0016020">
    <property type="term" value="C:membrane"/>
    <property type="evidence" value="ECO:0007669"/>
    <property type="project" value="UniProtKB-SubCell"/>
</dbReference>
<dbReference type="PANTHER" id="PTHR48042:SF19">
    <property type="entry name" value="OS09G0472100 PROTEIN"/>
    <property type="match status" value="1"/>
</dbReference>
<dbReference type="Pfam" id="PF01061">
    <property type="entry name" value="ABC2_membrane"/>
    <property type="match status" value="1"/>
</dbReference>
<feature type="transmembrane region" description="Helical" evidence="9">
    <location>
        <begin position="494"/>
        <end position="514"/>
    </location>
</feature>
<proteinExistence type="inferred from homology"/>
<keyword evidence="5" id="KW-0547">Nucleotide-binding</keyword>
<dbReference type="AlphaFoldDB" id="A0A1D1Z0M5"/>
<evidence type="ECO:0000256" key="9">
    <source>
        <dbReference type="SAM" id="Phobius"/>
    </source>
</evidence>
<evidence type="ECO:0000256" key="2">
    <source>
        <dbReference type="ARBA" id="ARBA00005814"/>
    </source>
</evidence>
<dbReference type="InterPro" id="IPR013525">
    <property type="entry name" value="ABC2_TM"/>
</dbReference>
<feature type="transmembrane region" description="Helical" evidence="9">
    <location>
        <begin position="445"/>
        <end position="465"/>
    </location>
</feature>
<comment type="similarity">
    <text evidence="2">Belongs to the ABC transporter superfamily. ABCG family. Eye pigment precursor importer (TC 3.A.1.204) subfamily.</text>
</comment>
<evidence type="ECO:0000256" key="7">
    <source>
        <dbReference type="ARBA" id="ARBA00022989"/>
    </source>
</evidence>
<dbReference type="EMBL" id="GDJX01007534">
    <property type="protein sequence ID" value="JAT60402.1"/>
    <property type="molecule type" value="Transcribed_RNA"/>
</dbReference>
<dbReference type="Pfam" id="PF00005">
    <property type="entry name" value="ABC_tran"/>
    <property type="match status" value="1"/>
</dbReference>
<protein>
    <submittedName>
        <fullName evidence="11">ABC transporter G family member 11</fullName>
    </submittedName>
</protein>
<dbReference type="Pfam" id="PF19055">
    <property type="entry name" value="ABC2_membrane_7"/>
    <property type="match status" value="1"/>
</dbReference>
<evidence type="ECO:0000256" key="1">
    <source>
        <dbReference type="ARBA" id="ARBA00004141"/>
    </source>
</evidence>
<keyword evidence="7 9" id="KW-1133">Transmembrane helix</keyword>
<evidence type="ECO:0000256" key="8">
    <source>
        <dbReference type="ARBA" id="ARBA00023136"/>
    </source>
</evidence>
<dbReference type="PANTHER" id="PTHR48042">
    <property type="entry name" value="ABC TRANSPORTER G FAMILY MEMBER 11"/>
    <property type="match status" value="1"/>
</dbReference>
<dbReference type="InterPro" id="IPR003593">
    <property type="entry name" value="AAA+_ATPase"/>
</dbReference>
<organism evidence="11">
    <name type="scientific">Anthurium amnicola</name>
    <dbReference type="NCBI Taxonomy" id="1678845"/>
    <lineage>
        <taxon>Eukaryota</taxon>
        <taxon>Viridiplantae</taxon>
        <taxon>Streptophyta</taxon>
        <taxon>Embryophyta</taxon>
        <taxon>Tracheophyta</taxon>
        <taxon>Spermatophyta</taxon>
        <taxon>Magnoliopsida</taxon>
        <taxon>Liliopsida</taxon>
        <taxon>Araceae</taxon>
        <taxon>Pothoideae</taxon>
        <taxon>Potheae</taxon>
        <taxon>Anthurium</taxon>
    </lineage>
</organism>
<dbReference type="SMART" id="SM00382">
    <property type="entry name" value="AAA"/>
    <property type="match status" value="1"/>
</dbReference>
<feature type="transmembrane region" description="Helical" evidence="9">
    <location>
        <begin position="549"/>
        <end position="572"/>
    </location>
</feature>
<accession>A0A1D1Z0M5</accession>
<evidence type="ECO:0000256" key="5">
    <source>
        <dbReference type="ARBA" id="ARBA00022741"/>
    </source>
</evidence>
<dbReference type="InterPro" id="IPR043926">
    <property type="entry name" value="ABCG_dom"/>
</dbReference>
<feature type="transmembrane region" description="Helical" evidence="9">
    <location>
        <begin position="521"/>
        <end position="543"/>
    </location>
</feature>
<evidence type="ECO:0000256" key="4">
    <source>
        <dbReference type="ARBA" id="ARBA00022692"/>
    </source>
</evidence>
<dbReference type="FunFam" id="3.40.50.300:FF:001533">
    <property type="entry name" value="ABC transporter G family member 11"/>
    <property type="match status" value="1"/>
</dbReference>
<dbReference type="InterPro" id="IPR017871">
    <property type="entry name" value="ABC_transporter-like_CS"/>
</dbReference>
<dbReference type="PROSITE" id="PS50893">
    <property type="entry name" value="ABC_TRANSPORTER_2"/>
    <property type="match status" value="1"/>
</dbReference>
<evidence type="ECO:0000259" key="10">
    <source>
        <dbReference type="PROSITE" id="PS50893"/>
    </source>
</evidence>
<dbReference type="PROSITE" id="PS00211">
    <property type="entry name" value="ABC_TRANSPORTER_1"/>
    <property type="match status" value="1"/>
</dbReference>
<keyword evidence="4 9" id="KW-0812">Transmembrane</keyword>
<feature type="domain" description="ABC transporter" evidence="10">
    <location>
        <begin position="71"/>
        <end position="315"/>
    </location>
</feature>
<dbReference type="CDD" id="cd03213">
    <property type="entry name" value="ABCG_EPDR"/>
    <property type="match status" value="1"/>
</dbReference>